<keyword evidence="4" id="KW-1185">Reference proteome</keyword>
<dbReference type="PANTHER" id="PTHR34978">
    <property type="entry name" value="POSSIBLE SENSOR-TRANSDUCER PROTEIN BLAR"/>
    <property type="match status" value="1"/>
</dbReference>
<dbReference type="InterPro" id="IPR052173">
    <property type="entry name" value="Beta-lactam_resp_regulator"/>
</dbReference>
<feature type="transmembrane region" description="Helical" evidence="1">
    <location>
        <begin position="40"/>
        <end position="59"/>
    </location>
</feature>
<dbReference type="InterPro" id="IPR008756">
    <property type="entry name" value="Peptidase_M56"/>
</dbReference>
<dbReference type="EMBL" id="CP058561">
    <property type="protein sequence ID" value="QUH29199.1"/>
    <property type="molecule type" value="Genomic_DNA"/>
</dbReference>
<dbReference type="CDD" id="cd07341">
    <property type="entry name" value="M56_BlaR1_MecR1_like"/>
    <property type="match status" value="1"/>
</dbReference>
<dbReference type="Pfam" id="PF05569">
    <property type="entry name" value="Peptidase_M56"/>
    <property type="match status" value="1"/>
</dbReference>
<gene>
    <name evidence="3" type="ORF">HYG85_09775</name>
</gene>
<feature type="transmembrane region" description="Helical" evidence="1">
    <location>
        <begin position="323"/>
        <end position="339"/>
    </location>
</feature>
<keyword evidence="3" id="KW-0482">Metalloprotease</keyword>
<dbReference type="GO" id="GO:0008237">
    <property type="term" value="F:metallopeptidase activity"/>
    <property type="evidence" value="ECO:0007669"/>
    <property type="project" value="UniProtKB-KW"/>
</dbReference>
<keyword evidence="1" id="KW-0812">Transmembrane</keyword>
<name>A0A8J8SC09_9FIRM</name>
<sequence>MLNLDYLFNVCMITSIKGIILILIILTLQHIFKRNFTSRWVYTLWSVLIVRLLIPTSPLENVLSLYNLGIVKRLSFDKGNVLLGRLGTSYDNFEFIGDNIPVDSFVNSAFSMNWKHLFAIIWIIGILFFLLIFIYININITMLFKNSNLCANENMLNIMKECKSQINTKKNIKLYVSSNISSPMTYGIMFPKIIVPQNIITSLDYNELKFIFLHEMVHIKRYDVLFNILGMLVCILHWFNPLVWYVFFRSKKDCELACDESVLKYLGRHEHKTYGLTLIQMLEFTISTKINNTLVAKALINDRSEANARILQINNFNQKSKPVIIFSSIIILIIALLGLNDDTCTRPSITYHKQDLYTYLQVSEHDVCVSYGIQPVHTFLLKTNDIPYYIVYYNVLGEKVQFWFDGTDGNGSSRKTLEITTTGYKDIKQGMSKSKALEIAQVNNMKLINKDFTNSFHKYFYEGADCNVMILINSNNEKVYSITLY</sequence>
<proteinExistence type="predicted"/>
<feature type="transmembrane region" description="Helical" evidence="1">
    <location>
        <begin position="117"/>
        <end position="138"/>
    </location>
</feature>
<evidence type="ECO:0000313" key="3">
    <source>
        <dbReference type="EMBL" id="QUH29199.1"/>
    </source>
</evidence>
<keyword evidence="1" id="KW-0472">Membrane</keyword>
<evidence type="ECO:0000313" key="4">
    <source>
        <dbReference type="Proteomes" id="UP000677305"/>
    </source>
</evidence>
<reference evidence="3 4" key="1">
    <citation type="submission" date="2020-07" db="EMBL/GenBank/DDBJ databases">
        <title>Vallitalea guaymasensis genome.</title>
        <authorList>
            <person name="Postec A."/>
        </authorList>
    </citation>
    <scope>NUCLEOTIDE SEQUENCE [LARGE SCALE GENOMIC DNA]</scope>
    <source>
        <strain evidence="3 4">Ra1766G1</strain>
    </source>
</reference>
<dbReference type="RefSeq" id="WP_212693318.1">
    <property type="nucleotide sequence ID" value="NZ_CP058561.1"/>
</dbReference>
<accession>A0A8J8SC09</accession>
<dbReference type="PANTHER" id="PTHR34978:SF3">
    <property type="entry name" value="SLR0241 PROTEIN"/>
    <property type="match status" value="1"/>
</dbReference>
<dbReference type="Gene3D" id="3.30.2010.10">
    <property type="entry name" value="Metalloproteases ('zincins'), catalytic domain"/>
    <property type="match status" value="1"/>
</dbReference>
<dbReference type="AlphaFoldDB" id="A0A8J8SC09"/>
<keyword evidence="1" id="KW-1133">Transmembrane helix</keyword>
<feature type="transmembrane region" description="Helical" evidence="1">
    <location>
        <begin position="6"/>
        <end position="28"/>
    </location>
</feature>
<feature type="transmembrane region" description="Helical" evidence="1">
    <location>
        <begin position="224"/>
        <end position="247"/>
    </location>
</feature>
<keyword evidence="3" id="KW-0645">Protease</keyword>
<feature type="domain" description="Peptidase M56" evidence="2">
    <location>
        <begin position="12"/>
        <end position="311"/>
    </location>
</feature>
<dbReference type="Proteomes" id="UP000677305">
    <property type="component" value="Chromosome"/>
</dbReference>
<organism evidence="3 4">
    <name type="scientific">Vallitalea guaymasensis</name>
    <dbReference type="NCBI Taxonomy" id="1185412"/>
    <lineage>
        <taxon>Bacteria</taxon>
        <taxon>Bacillati</taxon>
        <taxon>Bacillota</taxon>
        <taxon>Clostridia</taxon>
        <taxon>Lachnospirales</taxon>
        <taxon>Vallitaleaceae</taxon>
        <taxon>Vallitalea</taxon>
    </lineage>
</organism>
<evidence type="ECO:0000259" key="2">
    <source>
        <dbReference type="Pfam" id="PF05569"/>
    </source>
</evidence>
<protein>
    <submittedName>
        <fullName evidence="3">M48 family metalloprotease</fullName>
    </submittedName>
</protein>
<dbReference type="KEGG" id="vgu:HYG85_09775"/>
<evidence type="ECO:0000256" key="1">
    <source>
        <dbReference type="SAM" id="Phobius"/>
    </source>
</evidence>
<keyword evidence="3" id="KW-0378">Hydrolase</keyword>